<name>A0A0A9EL08_ARUDO</name>
<organism evidence="2">
    <name type="scientific">Arundo donax</name>
    <name type="common">Giant reed</name>
    <name type="synonym">Donax arundinaceus</name>
    <dbReference type="NCBI Taxonomy" id="35708"/>
    <lineage>
        <taxon>Eukaryota</taxon>
        <taxon>Viridiplantae</taxon>
        <taxon>Streptophyta</taxon>
        <taxon>Embryophyta</taxon>
        <taxon>Tracheophyta</taxon>
        <taxon>Spermatophyta</taxon>
        <taxon>Magnoliopsida</taxon>
        <taxon>Liliopsida</taxon>
        <taxon>Poales</taxon>
        <taxon>Poaceae</taxon>
        <taxon>PACMAD clade</taxon>
        <taxon>Arundinoideae</taxon>
        <taxon>Arundineae</taxon>
        <taxon>Arundo</taxon>
    </lineage>
</organism>
<proteinExistence type="predicted"/>
<dbReference type="AlphaFoldDB" id="A0A0A9EL08"/>
<keyword evidence="1" id="KW-1133">Transmembrane helix</keyword>
<reference evidence="2" key="2">
    <citation type="journal article" date="2015" name="Data Brief">
        <title>Shoot transcriptome of the giant reed, Arundo donax.</title>
        <authorList>
            <person name="Barrero R.A."/>
            <person name="Guerrero F.D."/>
            <person name="Moolhuijzen P."/>
            <person name="Goolsby J.A."/>
            <person name="Tidwell J."/>
            <person name="Bellgard S.E."/>
            <person name="Bellgard M.I."/>
        </authorList>
    </citation>
    <scope>NUCLEOTIDE SEQUENCE</scope>
    <source>
        <tissue evidence="2">Shoot tissue taken approximately 20 cm above the soil surface</tissue>
    </source>
</reference>
<keyword evidence="1" id="KW-0812">Transmembrane</keyword>
<keyword evidence="1" id="KW-0472">Membrane</keyword>
<protein>
    <submittedName>
        <fullName evidence="2">Uncharacterized protein</fullName>
    </submittedName>
</protein>
<feature type="transmembrane region" description="Helical" evidence="1">
    <location>
        <begin position="16"/>
        <end position="33"/>
    </location>
</feature>
<dbReference type="EMBL" id="GBRH01199360">
    <property type="protein sequence ID" value="JAD98535.1"/>
    <property type="molecule type" value="Transcribed_RNA"/>
</dbReference>
<accession>A0A0A9EL08</accession>
<evidence type="ECO:0000313" key="2">
    <source>
        <dbReference type="EMBL" id="JAD98535.1"/>
    </source>
</evidence>
<evidence type="ECO:0000256" key="1">
    <source>
        <dbReference type="SAM" id="Phobius"/>
    </source>
</evidence>
<reference evidence="2" key="1">
    <citation type="submission" date="2014-09" db="EMBL/GenBank/DDBJ databases">
        <authorList>
            <person name="Magalhaes I.L.F."/>
            <person name="Oliveira U."/>
            <person name="Santos F.R."/>
            <person name="Vidigal T.H.D.A."/>
            <person name="Brescovit A.D."/>
            <person name="Santos A.J."/>
        </authorList>
    </citation>
    <scope>NUCLEOTIDE SEQUENCE</scope>
    <source>
        <tissue evidence="2">Shoot tissue taken approximately 20 cm above the soil surface</tissue>
    </source>
</reference>
<sequence>METQKDASSLQRSLSAVTYWSVLTPFLSFLKMLRCRVLG</sequence>